<dbReference type="RefSeq" id="WP_345721902.1">
    <property type="nucleotide sequence ID" value="NZ_BAABRU010000006.1"/>
</dbReference>
<dbReference type="InterPro" id="IPR014917">
    <property type="entry name" value="DUF1800"/>
</dbReference>
<organism evidence="2 3">
    <name type="scientific">Herpetosiphon gulosus</name>
    <dbReference type="NCBI Taxonomy" id="1973496"/>
    <lineage>
        <taxon>Bacteria</taxon>
        <taxon>Bacillati</taxon>
        <taxon>Chloroflexota</taxon>
        <taxon>Chloroflexia</taxon>
        <taxon>Herpetosiphonales</taxon>
        <taxon>Herpetosiphonaceae</taxon>
        <taxon>Herpetosiphon</taxon>
    </lineage>
</organism>
<feature type="signal peptide" evidence="1">
    <location>
        <begin position="1"/>
        <end position="26"/>
    </location>
</feature>
<dbReference type="PROSITE" id="PS51257">
    <property type="entry name" value="PROKAR_LIPOPROTEIN"/>
    <property type="match status" value="1"/>
</dbReference>
<sequence>MLNRRNFLKMSGLATAYSLLPFWLSACDRADPSAIAQPTWEIEPVANGDHTSLAAIRHLLNRLSYGPLPGEIEQVQALGWDAYLEQQLNPSQLDDSALEQQLAQFTTLNRASAHLIEQYPKGASGPRLIMRELQAASLLRAASSKRQLFELMVDFWSNHFNIYIGKNQVKWLKTADDREVIRQHALGKFRDLLLDSAKSPAMLVYLDNAENVRTGVKVGKKMLGLNENYAREVLELHTVGADAGYSQADVQAVARVLTGWTITRPNSDQPGLFQFLAKFHDLEAKRIDFLQLDLAANGGIEEGELLLKLLAEHPKTAHRLAYKLCLRFVSDDPPASLIERVAQAYLQHDTDIRAMLNVLVNSNEFLAAAQQKIKQPMHLLISAIRATNSSITKQAFKGQNNLLEQLTNLGQMFFNWPPPDGYPQISSAWVNTGAMLNRWNLAFALAEGRINGLKTDISKFAKQQGQASELVDSLANYLNLSLAAESRASLIDYLNDSKAPNPTVDQAKIAGLLGLLLTSPEFQLC</sequence>
<name>A0ABP9WYL1_9CHLR</name>
<comment type="caution">
    <text evidence="2">The sequence shown here is derived from an EMBL/GenBank/DDBJ whole genome shotgun (WGS) entry which is preliminary data.</text>
</comment>
<evidence type="ECO:0000313" key="3">
    <source>
        <dbReference type="Proteomes" id="UP001428290"/>
    </source>
</evidence>
<dbReference type="EMBL" id="BAABRU010000006">
    <property type="protein sequence ID" value="GAA5528288.1"/>
    <property type="molecule type" value="Genomic_DNA"/>
</dbReference>
<gene>
    <name evidence="2" type="ORF">Hgul01_02086</name>
</gene>
<dbReference type="Proteomes" id="UP001428290">
    <property type="component" value="Unassembled WGS sequence"/>
</dbReference>
<accession>A0ABP9WYL1</accession>
<reference evidence="2 3" key="1">
    <citation type="submission" date="2024-02" db="EMBL/GenBank/DDBJ databases">
        <title>Herpetosiphon gulosus NBRC 112829.</title>
        <authorList>
            <person name="Ichikawa N."/>
            <person name="Katano-Makiyama Y."/>
            <person name="Hidaka K."/>
        </authorList>
    </citation>
    <scope>NUCLEOTIDE SEQUENCE [LARGE SCALE GENOMIC DNA]</scope>
    <source>
        <strain evidence="2 3">NBRC 112829</strain>
    </source>
</reference>
<proteinExistence type="predicted"/>
<feature type="chain" id="PRO_5047162832" description="DUF1800 domain-containing protein" evidence="1">
    <location>
        <begin position="27"/>
        <end position="525"/>
    </location>
</feature>
<keyword evidence="1" id="KW-0732">Signal</keyword>
<dbReference type="PROSITE" id="PS51318">
    <property type="entry name" value="TAT"/>
    <property type="match status" value="1"/>
</dbReference>
<evidence type="ECO:0008006" key="4">
    <source>
        <dbReference type="Google" id="ProtNLM"/>
    </source>
</evidence>
<evidence type="ECO:0000313" key="2">
    <source>
        <dbReference type="EMBL" id="GAA5528288.1"/>
    </source>
</evidence>
<keyword evidence="3" id="KW-1185">Reference proteome</keyword>
<protein>
    <recommendedName>
        <fullName evidence="4">DUF1800 domain-containing protein</fullName>
    </recommendedName>
</protein>
<evidence type="ECO:0000256" key="1">
    <source>
        <dbReference type="SAM" id="SignalP"/>
    </source>
</evidence>
<dbReference type="InterPro" id="IPR006311">
    <property type="entry name" value="TAT_signal"/>
</dbReference>
<dbReference type="Pfam" id="PF08811">
    <property type="entry name" value="DUF1800"/>
    <property type="match status" value="1"/>
</dbReference>